<proteinExistence type="predicted"/>
<protein>
    <recommendedName>
        <fullName evidence="1">SnoaL-like domain-containing protein</fullName>
    </recommendedName>
</protein>
<name>A0ABY8TXQ1_TETOB</name>
<sequence>MAAAQADVPAEVVVQRQLEAYNARDLEAFMDLLDEQCVATDAVTGAVLGTGKAELRKRYESRFQTEVHSELLGRLCLGNVVVDREIITGLPDAGVADCLATYHCSGGKIQKMEFVWQPRKQ</sequence>
<evidence type="ECO:0000313" key="3">
    <source>
        <dbReference type="Proteomes" id="UP001244341"/>
    </source>
</evidence>
<dbReference type="EMBL" id="CP126211">
    <property type="protein sequence ID" value="WIA13163.1"/>
    <property type="molecule type" value="Genomic_DNA"/>
</dbReference>
<feature type="domain" description="SnoaL-like" evidence="1">
    <location>
        <begin position="14"/>
        <end position="110"/>
    </location>
</feature>
<gene>
    <name evidence="2" type="ORF">OEZ85_006755</name>
</gene>
<reference evidence="2 3" key="1">
    <citation type="submission" date="2023-05" db="EMBL/GenBank/DDBJ databases">
        <title>A 100% complete, gapless, phased diploid assembly of the Scenedesmus obliquus UTEX 3031 genome.</title>
        <authorList>
            <person name="Biondi T.C."/>
            <person name="Hanschen E.R."/>
            <person name="Kwon T."/>
            <person name="Eng W."/>
            <person name="Kruse C.P.S."/>
            <person name="Koehler S.I."/>
            <person name="Kunde Y."/>
            <person name="Gleasner C.D."/>
            <person name="You Mak K.T."/>
            <person name="Polle J."/>
            <person name="Hovde B.T."/>
            <person name="Starkenburg S.R."/>
        </authorList>
    </citation>
    <scope>NUCLEOTIDE SEQUENCE [LARGE SCALE GENOMIC DNA]</scope>
    <source>
        <strain evidence="2 3">DOE0152z</strain>
    </source>
</reference>
<accession>A0ABY8TXQ1</accession>
<organism evidence="2 3">
    <name type="scientific">Tetradesmus obliquus</name>
    <name type="common">Green alga</name>
    <name type="synonym">Acutodesmus obliquus</name>
    <dbReference type="NCBI Taxonomy" id="3088"/>
    <lineage>
        <taxon>Eukaryota</taxon>
        <taxon>Viridiplantae</taxon>
        <taxon>Chlorophyta</taxon>
        <taxon>core chlorophytes</taxon>
        <taxon>Chlorophyceae</taxon>
        <taxon>CS clade</taxon>
        <taxon>Sphaeropleales</taxon>
        <taxon>Scenedesmaceae</taxon>
        <taxon>Tetradesmus</taxon>
    </lineage>
</organism>
<keyword evidence="3" id="KW-1185">Reference proteome</keyword>
<evidence type="ECO:0000313" key="2">
    <source>
        <dbReference type="EMBL" id="WIA13163.1"/>
    </source>
</evidence>
<dbReference type="InterPro" id="IPR032710">
    <property type="entry name" value="NTF2-like_dom_sf"/>
</dbReference>
<dbReference type="Pfam" id="PF12680">
    <property type="entry name" value="SnoaL_2"/>
    <property type="match status" value="1"/>
</dbReference>
<dbReference type="SUPFAM" id="SSF54427">
    <property type="entry name" value="NTF2-like"/>
    <property type="match status" value="1"/>
</dbReference>
<evidence type="ECO:0000259" key="1">
    <source>
        <dbReference type="Pfam" id="PF12680"/>
    </source>
</evidence>
<dbReference type="InterPro" id="IPR037401">
    <property type="entry name" value="SnoaL-like"/>
</dbReference>
<dbReference type="Proteomes" id="UP001244341">
    <property type="component" value="Chromosome 4b"/>
</dbReference>
<dbReference type="Gene3D" id="3.10.450.50">
    <property type="match status" value="1"/>
</dbReference>